<dbReference type="SUPFAM" id="SSF53335">
    <property type="entry name" value="S-adenosyl-L-methionine-dependent methyltransferases"/>
    <property type="match status" value="1"/>
</dbReference>
<reference evidence="1" key="1">
    <citation type="submission" date="2023-03" db="EMBL/GenBank/DDBJ databases">
        <title>Andean soil-derived lignocellulolytic bacterial consortium as a source of novel taxa and putative plastic-active enzymes.</title>
        <authorList>
            <person name="Diaz-Garcia L."/>
            <person name="Chuvochina M."/>
            <person name="Feuerriegel G."/>
            <person name="Bunk B."/>
            <person name="Sproer C."/>
            <person name="Streit W.R."/>
            <person name="Rodriguez L.M."/>
            <person name="Overmann J."/>
            <person name="Jimenez D.J."/>
        </authorList>
    </citation>
    <scope>NUCLEOTIDE SEQUENCE</scope>
    <source>
        <strain evidence="1">MAG 7</strain>
    </source>
</reference>
<dbReference type="InterPro" id="IPR029063">
    <property type="entry name" value="SAM-dependent_MTases_sf"/>
</dbReference>
<evidence type="ECO:0000313" key="1">
    <source>
        <dbReference type="EMBL" id="WEK36471.1"/>
    </source>
</evidence>
<name>A0AAJ6BIP2_9BACT</name>
<dbReference type="EMBL" id="CP119311">
    <property type="protein sequence ID" value="WEK36471.1"/>
    <property type="molecule type" value="Genomic_DNA"/>
</dbReference>
<dbReference type="Proteomes" id="UP001220610">
    <property type="component" value="Chromosome"/>
</dbReference>
<evidence type="ECO:0000313" key="2">
    <source>
        <dbReference type="Proteomes" id="UP001220610"/>
    </source>
</evidence>
<accession>A0AAJ6BIP2</accession>
<protein>
    <submittedName>
        <fullName evidence="1">Uncharacterized protein</fullName>
    </submittedName>
</protein>
<gene>
    <name evidence="1" type="ORF">P0Y53_03075</name>
</gene>
<organism evidence="1 2">
    <name type="scientific">Candidatus Pseudobacter hemicellulosilyticus</name>
    <dbReference type="NCBI Taxonomy" id="3121375"/>
    <lineage>
        <taxon>Bacteria</taxon>
        <taxon>Pseudomonadati</taxon>
        <taxon>Bacteroidota</taxon>
        <taxon>Chitinophagia</taxon>
        <taxon>Chitinophagales</taxon>
        <taxon>Chitinophagaceae</taxon>
        <taxon>Pseudobacter</taxon>
    </lineage>
</organism>
<dbReference type="Gene3D" id="3.40.50.150">
    <property type="entry name" value="Vaccinia Virus protein VP39"/>
    <property type="match status" value="1"/>
</dbReference>
<proteinExistence type="predicted"/>
<dbReference type="AlphaFoldDB" id="A0AAJ6BIP2"/>
<sequence length="350" mass="40030">MRNKTAPTLQRITACENHLRYVFPAGYRFKRIIANPVLEISEDVYQPIYSETDTDFFRNDWTVLAFRAFKLLKDRIPRRGAICIVGTGGGLDALGVIEIFNPGELVITDLSDAALNQSNLNVMKNMQQQARKFIAIHTQKSFLFNTVHCQKASFDLIYENLPNLPLDQTTKIIRCSQPITASYYYNQEILNEPVPKAYSDRLLSLHWLFLKAARQYLKPDGKVVCSIGGRMDYSIVENMFREAGYQAELIVYDFKRQNESASNLPGYAAEEDKRNGKQVSFKYYRYLEVLSSLAGKKWNRLKGFAGNPGILQSILKNRSFTARQANKEFRENKTAIGHEVYFIVGTIAKT</sequence>